<keyword evidence="1" id="KW-0472">Membrane</keyword>
<keyword evidence="1" id="KW-1133">Transmembrane helix</keyword>
<protein>
    <submittedName>
        <fullName evidence="2">Uncharacterized protein</fullName>
    </submittedName>
</protein>
<gene>
    <name evidence="2" type="ORF">CLIT_20c00700</name>
</gene>
<evidence type="ECO:0000313" key="2">
    <source>
        <dbReference type="EMBL" id="KDR94425.1"/>
    </source>
</evidence>
<keyword evidence="1" id="KW-0812">Transmembrane</keyword>
<keyword evidence="3" id="KW-1185">Reference proteome</keyword>
<proteinExistence type="predicted"/>
<name>A0A069RDZ9_PEPLI</name>
<evidence type="ECO:0000256" key="1">
    <source>
        <dbReference type="SAM" id="Phobius"/>
    </source>
</evidence>
<evidence type="ECO:0000313" key="3">
    <source>
        <dbReference type="Proteomes" id="UP000027946"/>
    </source>
</evidence>
<dbReference type="EMBL" id="JJMM01000020">
    <property type="protein sequence ID" value="KDR94425.1"/>
    <property type="molecule type" value="Genomic_DNA"/>
</dbReference>
<dbReference type="AlphaFoldDB" id="A0A069RDZ9"/>
<feature type="transmembrane region" description="Helical" evidence="1">
    <location>
        <begin position="6"/>
        <end position="26"/>
    </location>
</feature>
<organism evidence="2 3">
    <name type="scientific">Peptoclostridium litorale DSM 5388</name>
    <dbReference type="NCBI Taxonomy" id="1121324"/>
    <lineage>
        <taxon>Bacteria</taxon>
        <taxon>Bacillati</taxon>
        <taxon>Bacillota</taxon>
        <taxon>Clostridia</taxon>
        <taxon>Peptostreptococcales</taxon>
        <taxon>Peptoclostridiaceae</taxon>
        <taxon>Peptoclostridium</taxon>
    </lineage>
</organism>
<comment type="caution">
    <text evidence="2">The sequence shown here is derived from an EMBL/GenBank/DDBJ whole genome shotgun (WGS) entry which is preliminary data.</text>
</comment>
<reference evidence="2 3" key="1">
    <citation type="submission" date="2014-03" db="EMBL/GenBank/DDBJ databases">
        <title>Genome sequence of Clostridium litorale W6, DSM 5388.</title>
        <authorList>
            <person name="Poehlein A."/>
            <person name="Jagirdar A."/>
            <person name="Khonsari B."/>
            <person name="Chibani C.M."/>
            <person name="Gutierrez Gutierrez D.A."/>
            <person name="Davydova E."/>
            <person name="Alghaithi H.S."/>
            <person name="Nair K.P."/>
            <person name="Dhamotharan K."/>
            <person name="Chandran L."/>
            <person name="G W."/>
            <person name="Daniel R."/>
        </authorList>
    </citation>
    <scope>NUCLEOTIDE SEQUENCE [LARGE SCALE GENOMIC DNA]</scope>
    <source>
        <strain evidence="2 3">W6</strain>
    </source>
</reference>
<accession>A0A069RDZ9</accession>
<dbReference type="Proteomes" id="UP000027946">
    <property type="component" value="Unassembled WGS sequence"/>
</dbReference>
<dbReference type="RefSeq" id="WP_278309052.1">
    <property type="nucleotide sequence ID" value="NZ_FSRH01000012.1"/>
</dbReference>
<sequence>MISKNAFIFIYMLGVAWFVIAAVYTYKSVFKDFAEMFKSNK</sequence>